<dbReference type="SUPFAM" id="SSF52058">
    <property type="entry name" value="L domain-like"/>
    <property type="match status" value="1"/>
</dbReference>
<keyword evidence="6" id="KW-1185">Reference proteome</keyword>
<proteinExistence type="predicted"/>
<protein>
    <submittedName>
        <fullName evidence="5">Uncharacterized protein</fullName>
    </submittedName>
</protein>
<comment type="caution">
    <text evidence="5">The sequence shown here is derived from an EMBL/GenBank/DDBJ whole genome shotgun (WGS) entry which is preliminary data.</text>
</comment>
<reference evidence="5 6" key="1">
    <citation type="submission" date="2023-03" db="EMBL/GenBank/DDBJ databases">
        <title>Genome insight into feeding habits of ladybird beetles.</title>
        <authorList>
            <person name="Li H.-S."/>
            <person name="Huang Y.-H."/>
            <person name="Pang H."/>
        </authorList>
    </citation>
    <scope>NUCLEOTIDE SEQUENCE [LARGE SCALE GENOMIC DNA]</scope>
    <source>
        <strain evidence="5">SYSU_2023b</strain>
        <tissue evidence="5">Whole body</tissue>
    </source>
</reference>
<dbReference type="Gene3D" id="3.80.10.10">
    <property type="entry name" value="Ribonuclease Inhibitor"/>
    <property type="match status" value="2"/>
</dbReference>
<dbReference type="PANTHER" id="PTHR24373:SF275">
    <property type="entry name" value="TIR DOMAIN-CONTAINING PROTEIN"/>
    <property type="match status" value="1"/>
</dbReference>
<dbReference type="InterPro" id="IPR032675">
    <property type="entry name" value="LRR_dom_sf"/>
</dbReference>
<dbReference type="SMART" id="SM00369">
    <property type="entry name" value="LRR_TYP"/>
    <property type="match status" value="5"/>
</dbReference>
<accession>A0AAW1TTJ4</accession>
<dbReference type="Pfam" id="PF13306">
    <property type="entry name" value="LRR_5"/>
    <property type="match status" value="1"/>
</dbReference>
<keyword evidence="2 4" id="KW-0732">Signal</keyword>
<dbReference type="InterPro" id="IPR050328">
    <property type="entry name" value="Dev_Immune_Receptor"/>
</dbReference>
<dbReference type="InterPro" id="IPR001611">
    <property type="entry name" value="Leu-rich_rpt"/>
</dbReference>
<evidence type="ECO:0000256" key="4">
    <source>
        <dbReference type="SAM" id="SignalP"/>
    </source>
</evidence>
<feature type="signal peptide" evidence="4">
    <location>
        <begin position="1"/>
        <end position="19"/>
    </location>
</feature>
<dbReference type="EMBL" id="JARQZJ010000031">
    <property type="protein sequence ID" value="KAK9874099.1"/>
    <property type="molecule type" value="Genomic_DNA"/>
</dbReference>
<dbReference type="InterPro" id="IPR003591">
    <property type="entry name" value="Leu-rich_rpt_typical-subtyp"/>
</dbReference>
<evidence type="ECO:0000256" key="3">
    <source>
        <dbReference type="ARBA" id="ARBA00022737"/>
    </source>
</evidence>
<dbReference type="InterPro" id="IPR026906">
    <property type="entry name" value="LRR_5"/>
</dbReference>
<feature type="chain" id="PRO_5043407816" evidence="4">
    <location>
        <begin position="20"/>
        <end position="307"/>
    </location>
</feature>
<evidence type="ECO:0000313" key="5">
    <source>
        <dbReference type="EMBL" id="KAK9874099.1"/>
    </source>
</evidence>
<evidence type="ECO:0000256" key="1">
    <source>
        <dbReference type="ARBA" id="ARBA00022614"/>
    </source>
</evidence>
<keyword evidence="3" id="KW-0677">Repeat</keyword>
<dbReference type="PANTHER" id="PTHR24373">
    <property type="entry name" value="SLIT RELATED LEUCINE-RICH REPEAT NEURONAL PROTEIN"/>
    <property type="match status" value="1"/>
</dbReference>
<gene>
    <name evidence="5" type="ORF">WA026_002453</name>
</gene>
<evidence type="ECO:0000256" key="2">
    <source>
        <dbReference type="ARBA" id="ARBA00022729"/>
    </source>
</evidence>
<name>A0AAW1TTJ4_9CUCU</name>
<dbReference type="Pfam" id="PF13855">
    <property type="entry name" value="LRR_8"/>
    <property type="match status" value="1"/>
</dbReference>
<keyword evidence="1" id="KW-0433">Leucine-rich repeat</keyword>
<sequence>MSTMFKNFVVLCLLYSVNATHFITKINETVHHNVILEINKPWDPEMYAKKVILSNATGVITSQTFQLLTELQELYLVHSSIEYIHQDAFKTAPKLENIQFSYNSKLPFLTNDIFKNCKNLKKLVIGNNKFIEGISDNLCSGLQNLTHVEITKESKIPKKLTNNFFRNSKSLESIKLHFSNITSIDSDAFKELKKLNFLSLVENEVNEIGPGAFGNENLLRLYLSWNKLKYFSGEELQDLRNLEKLDISFNPLIELDVERIKRNAPNLKSLSVAQTSLSCNKKKEFMKKGNLSFHVHIDRNELEKCEA</sequence>
<dbReference type="Proteomes" id="UP001431783">
    <property type="component" value="Unassembled WGS sequence"/>
</dbReference>
<organism evidence="5 6">
    <name type="scientific">Henosepilachna vigintioctopunctata</name>
    <dbReference type="NCBI Taxonomy" id="420089"/>
    <lineage>
        <taxon>Eukaryota</taxon>
        <taxon>Metazoa</taxon>
        <taxon>Ecdysozoa</taxon>
        <taxon>Arthropoda</taxon>
        <taxon>Hexapoda</taxon>
        <taxon>Insecta</taxon>
        <taxon>Pterygota</taxon>
        <taxon>Neoptera</taxon>
        <taxon>Endopterygota</taxon>
        <taxon>Coleoptera</taxon>
        <taxon>Polyphaga</taxon>
        <taxon>Cucujiformia</taxon>
        <taxon>Coccinelloidea</taxon>
        <taxon>Coccinellidae</taxon>
        <taxon>Epilachninae</taxon>
        <taxon>Epilachnini</taxon>
        <taxon>Henosepilachna</taxon>
    </lineage>
</organism>
<evidence type="ECO:0000313" key="6">
    <source>
        <dbReference type="Proteomes" id="UP001431783"/>
    </source>
</evidence>
<dbReference type="AlphaFoldDB" id="A0AAW1TTJ4"/>